<accession>A0A0D2NSM0</accession>
<organism evidence="2 3">
    <name type="scientific">Hypholoma sublateritium (strain FD-334 SS-4)</name>
    <dbReference type="NCBI Taxonomy" id="945553"/>
    <lineage>
        <taxon>Eukaryota</taxon>
        <taxon>Fungi</taxon>
        <taxon>Dikarya</taxon>
        <taxon>Basidiomycota</taxon>
        <taxon>Agaricomycotina</taxon>
        <taxon>Agaricomycetes</taxon>
        <taxon>Agaricomycetidae</taxon>
        <taxon>Agaricales</taxon>
        <taxon>Agaricineae</taxon>
        <taxon>Strophariaceae</taxon>
        <taxon>Hypholoma</taxon>
    </lineage>
</organism>
<protein>
    <submittedName>
        <fullName evidence="2">Uncharacterized protein</fullName>
    </submittedName>
</protein>
<evidence type="ECO:0000313" key="3">
    <source>
        <dbReference type="Proteomes" id="UP000054270"/>
    </source>
</evidence>
<dbReference type="Proteomes" id="UP000054270">
    <property type="component" value="Unassembled WGS sequence"/>
</dbReference>
<feature type="region of interest" description="Disordered" evidence="1">
    <location>
        <begin position="32"/>
        <end position="57"/>
    </location>
</feature>
<evidence type="ECO:0000313" key="2">
    <source>
        <dbReference type="EMBL" id="KJA21864.1"/>
    </source>
</evidence>
<name>A0A0D2NSM0_HYPSF</name>
<proteinExistence type="predicted"/>
<reference evidence="3" key="1">
    <citation type="submission" date="2014-04" db="EMBL/GenBank/DDBJ databases">
        <title>Evolutionary Origins and Diversification of the Mycorrhizal Mutualists.</title>
        <authorList>
            <consortium name="DOE Joint Genome Institute"/>
            <consortium name="Mycorrhizal Genomics Consortium"/>
            <person name="Kohler A."/>
            <person name="Kuo A."/>
            <person name="Nagy L.G."/>
            <person name="Floudas D."/>
            <person name="Copeland A."/>
            <person name="Barry K.W."/>
            <person name="Cichocki N."/>
            <person name="Veneault-Fourrey C."/>
            <person name="LaButti K."/>
            <person name="Lindquist E.A."/>
            <person name="Lipzen A."/>
            <person name="Lundell T."/>
            <person name="Morin E."/>
            <person name="Murat C."/>
            <person name="Riley R."/>
            <person name="Ohm R."/>
            <person name="Sun H."/>
            <person name="Tunlid A."/>
            <person name="Henrissat B."/>
            <person name="Grigoriev I.V."/>
            <person name="Hibbett D.S."/>
            <person name="Martin F."/>
        </authorList>
    </citation>
    <scope>NUCLEOTIDE SEQUENCE [LARGE SCALE GENOMIC DNA]</scope>
    <source>
        <strain evidence="3">FD-334 SS-4</strain>
    </source>
</reference>
<dbReference type="AlphaFoldDB" id="A0A0D2NSM0"/>
<evidence type="ECO:0000256" key="1">
    <source>
        <dbReference type="SAM" id="MobiDB-lite"/>
    </source>
</evidence>
<dbReference type="OMA" id="AVADEWW"/>
<gene>
    <name evidence="2" type="ORF">HYPSUDRAFT_675054</name>
</gene>
<keyword evidence="3" id="KW-1185">Reference proteome</keyword>
<sequence>MWSFEREQLESPDVNSKAVPLSKPVVATTVQDVGSTKSTSPAVNNVGGTSPTSNTSFQDMGGQIAAVPPEGRFYAYIHNIADDNTWRYTLIFASRDIADQWWRAVSTSTVTLLQNIQRISPQFYTHDPRQWNICLFFTDPRVVTIADQFRGKFSMVLENDRVGRGISILPTQNIVDYTSGNWFTIRSRSNPNNYWFYDESQGFIVSSSTHHTSFQITAPDLAVGTILIGTDDITITAQNHGYATPGAANATGGNSLQVAGASSQVAFRFKFSDLKSGRFITNSSIPGNAILYMSHGRAGSGWEIWQ</sequence>
<dbReference type="EMBL" id="KN817554">
    <property type="protein sequence ID" value="KJA21864.1"/>
    <property type="molecule type" value="Genomic_DNA"/>
</dbReference>
<dbReference type="OrthoDB" id="5364171at2759"/>